<evidence type="ECO:0000313" key="2">
    <source>
        <dbReference type="EnsemblFungi" id="MAPG_04861T0"/>
    </source>
</evidence>
<reference evidence="1" key="1">
    <citation type="submission" date="2010-05" db="EMBL/GenBank/DDBJ databases">
        <title>The Genome Sequence of Magnaporthe poae strain ATCC 64411.</title>
        <authorList>
            <consortium name="The Broad Institute Genome Sequencing Platform"/>
            <consortium name="Broad Institute Genome Sequencing Center for Infectious Disease"/>
            <person name="Ma L.-J."/>
            <person name="Dead R."/>
            <person name="Young S."/>
            <person name="Zeng Q."/>
            <person name="Koehrsen M."/>
            <person name="Alvarado L."/>
            <person name="Berlin A."/>
            <person name="Chapman S.B."/>
            <person name="Chen Z."/>
            <person name="Freedman E."/>
            <person name="Gellesch M."/>
            <person name="Goldberg J."/>
            <person name="Griggs A."/>
            <person name="Gujja S."/>
            <person name="Heilman E.R."/>
            <person name="Heiman D."/>
            <person name="Hepburn T."/>
            <person name="Howarth C."/>
            <person name="Jen D."/>
            <person name="Larson L."/>
            <person name="Mehta T."/>
            <person name="Neiman D."/>
            <person name="Pearson M."/>
            <person name="Roberts A."/>
            <person name="Saif S."/>
            <person name="Shea T."/>
            <person name="Shenoy N."/>
            <person name="Sisk P."/>
            <person name="Stolte C."/>
            <person name="Sykes S."/>
            <person name="Walk T."/>
            <person name="White J."/>
            <person name="Yandava C."/>
            <person name="Haas B."/>
            <person name="Nusbaum C."/>
            <person name="Birren B."/>
        </authorList>
    </citation>
    <scope>NUCLEOTIDE SEQUENCE</scope>
    <source>
        <strain evidence="1">ATCC 64411</strain>
    </source>
</reference>
<keyword evidence="3" id="KW-1185">Reference proteome</keyword>
<reference evidence="3" key="2">
    <citation type="submission" date="2010-05" db="EMBL/GenBank/DDBJ databases">
        <title>The genome sequence of Magnaporthe poae strain ATCC 64411.</title>
        <authorList>
            <person name="Ma L.-J."/>
            <person name="Dead R."/>
            <person name="Young S."/>
            <person name="Zeng Q."/>
            <person name="Koehrsen M."/>
            <person name="Alvarado L."/>
            <person name="Berlin A."/>
            <person name="Chapman S.B."/>
            <person name="Chen Z."/>
            <person name="Freedman E."/>
            <person name="Gellesch M."/>
            <person name="Goldberg J."/>
            <person name="Griggs A."/>
            <person name="Gujja S."/>
            <person name="Heilman E.R."/>
            <person name="Heiman D."/>
            <person name="Hepburn T."/>
            <person name="Howarth C."/>
            <person name="Jen D."/>
            <person name="Larson L."/>
            <person name="Mehta T."/>
            <person name="Neiman D."/>
            <person name="Pearson M."/>
            <person name="Roberts A."/>
            <person name="Saif S."/>
            <person name="Shea T."/>
            <person name="Shenoy N."/>
            <person name="Sisk P."/>
            <person name="Stolte C."/>
            <person name="Sykes S."/>
            <person name="Walk T."/>
            <person name="White J."/>
            <person name="Yandava C."/>
            <person name="Haas B."/>
            <person name="Nusbaum C."/>
            <person name="Birren B."/>
        </authorList>
    </citation>
    <scope>NUCLEOTIDE SEQUENCE [LARGE SCALE GENOMIC DNA]</scope>
    <source>
        <strain evidence="3">ATCC 64411 / 73-15</strain>
    </source>
</reference>
<protein>
    <submittedName>
        <fullName evidence="1 2">Uncharacterized protein</fullName>
    </submittedName>
</protein>
<organism evidence="2 3">
    <name type="scientific">Magnaporthiopsis poae (strain ATCC 64411 / 73-15)</name>
    <name type="common">Kentucky bluegrass fungus</name>
    <name type="synonym">Magnaporthe poae</name>
    <dbReference type="NCBI Taxonomy" id="644358"/>
    <lineage>
        <taxon>Eukaryota</taxon>
        <taxon>Fungi</taxon>
        <taxon>Dikarya</taxon>
        <taxon>Ascomycota</taxon>
        <taxon>Pezizomycotina</taxon>
        <taxon>Sordariomycetes</taxon>
        <taxon>Sordariomycetidae</taxon>
        <taxon>Magnaporthales</taxon>
        <taxon>Magnaporthaceae</taxon>
        <taxon>Magnaporthiopsis</taxon>
    </lineage>
</organism>
<reference evidence="2" key="5">
    <citation type="submission" date="2015-06" db="UniProtKB">
        <authorList>
            <consortium name="EnsemblFungi"/>
        </authorList>
    </citation>
    <scope>IDENTIFICATION</scope>
    <source>
        <strain evidence="2">ATCC 64411</strain>
    </source>
</reference>
<proteinExistence type="predicted"/>
<sequence>MDYLGERRGWLDDIMVMIVPGDWLEWRDGLSALAFKNSGRGNKGAEHEAMARLKKTHLKAATSVKP</sequence>
<dbReference type="EMBL" id="ADBL01001137">
    <property type="status" value="NOT_ANNOTATED_CDS"/>
    <property type="molecule type" value="Genomic_DNA"/>
</dbReference>
<reference evidence="1" key="3">
    <citation type="submission" date="2011-03" db="EMBL/GenBank/DDBJ databases">
        <title>Annotation of Magnaporthe poae ATCC 64411.</title>
        <authorList>
            <person name="Ma L.-J."/>
            <person name="Dead R."/>
            <person name="Young S.K."/>
            <person name="Zeng Q."/>
            <person name="Gargeya S."/>
            <person name="Fitzgerald M."/>
            <person name="Haas B."/>
            <person name="Abouelleil A."/>
            <person name="Alvarado L."/>
            <person name="Arachchi H.M."/>
            <person name="Berlin A."/>
            <person name="Brown A."/>
            <person name="Chapman S.B."/>
            <person name="Chen Z."/>
            <person name="Dunbar C."/>
            <person name="Freedman E."/>
            <person name="Gearin G."/>
            <person name="Gellesch M."/>
            <person name="Goldberg J."/>
            <person name="Griggs A."/>
            <person name="Gujja S."/>
            <person name="Heiman D."/>
            <person name="Howarth C."/>
            <person name="Larson L."/>
            <person name="Lui A."/>
            <person name="MacDonald P.J.P."/>
            <person name="Mehta T."/>
            <person name="Montmayeur A."/>
            <person name="Murphy C."/>
            <person name="Neiman D."/>
            <person name="Pearson M."/>
            <person name="Priest M."/>
            <person name="Roberts A."/>
            <person name="Saif S."/>
            <person name="Shea T."/>
            <person name="Shenoy N."/>
            <person name="Sisk P."/>
            <person name="Stolte C."/>
            <person name="Sykes S."/>
            <person name="Yandava C."/>
            <person name="Wortman J."/>
            <person name="Nusbaum C."/>
            <person name="Birren B."/>
        </authorList>
    </citation>
    <scope>NUCLEOTIDE SEQUENCE</scope>
    <source>
        <strain evidence="1">ATCC 64411</strain>
    </source>
</reference>
<dbReference type="AlphaFoldDB" id="A0A0C4DXV4"/>
<evidence type="ECO:0000313" key="3">
    <source>
        <dbReference type="Proteomes" id="UP000011715"/>
    </source>
</evidence>
<name>A0A0C4DXV4_MAGP6</name>
<dbReference type="EnsemblFungi" id="MAPG_04861T0">
    <property type="protein sequence ID" value="MAPG_04861T0"/>
    <property type="gene ID" value="MAPG_04861"/>
</dbReference>
<dbReference type="EMBL" id="GL876969">
    <property type="protein sequence ID" value="KLU85841.1"/>
    <property type="molecule type" value="Genomic_DNA"/>
</dbReference>
<reference evidence="2" key="4">
    <citation type="journal article" date="2015" name="G3 (Bethesda)">
        <title>Genome sequences of three phytopathogenic species of the Magnaporthaceae family of fungi.</title>
        <authorList>
            <person name="Okagaki L.H."/>
            <person name="Nunes C.C."/>
            <person name="Sailsbery J."/>
            <person name="Clay B."/>
            <person name="Brown D."/>
            <person name="John T."/>
            <person name="Oh Y."/>
            <person name="Young N."/>
            <person name="Fitzgerald M."/>
            <person name="Haas B.J."/>
            <person name="Zeng Q."/>
            <person name="Young S."/>
            <person name="Adiconis X."/>
            <person name="Fan L."/>
            <person name="Levin J.Z."/>
            <person name="Mitchell T.K."/>
            <person name="Okubara P.A."/>
            <person name="Farman M.L."/>
            <person name="Kohn L.M."/>
            <person name="Birren B."/>
            <person name="Ma L.-J."/>
            <person name="Dean R.A."/>
        </authorList>
    </citation>
    <scope>NUCLEOTIDE SEQUENCE</scope>
    <source>
        <strain evidence="2">ATCC 64411 / 73-15</strain>
    </source>
</reference>
<evidence type="ECO:0000313" key="1">
    <source>
        <dbReference type="EMBL" id="KLU85841.1"/>
    </source>
</evidence>
<accession>A0A0C4DXV4</accession>
<gene>
    <name evidence="1" type="ORF">MAPG_04861</name>
</gene>
<dbReference type="VEuPathDB" id="FungiDB:MAPG_04861"/>
<dbReference type="Proteomes" id="UP000011715">
    <property type="component" value="Unassembled WGS sequence"/>
</dbReference>